<gene>
    <name evidence="6" type="ORF">DM484_19080</name>
</gene>
<keyword evidence="2" id="KW-0812">Transmembrane</keyword>
<evidence type="ECO:0000256" key="3">
    <source>
        <dbReference type="ARBA" id="ARBA00023237"/>
    </source>
</evidence>
<evidence type="ECO:0000259" key="5">
    <source>
        <dbReference type="Pfam" id="PF08479"/>
    </source>
</evidence>
<sequence>MHIVGEFYSITDEIIEAITMLIITRNSTRYFRLAQMGVGLISLVFGSAVLADLQVPNLPPDAGAIMRNHPTPSMNAPSQMNPLQVPTPPAAKSGSGTKIIPRDWDITGNTLISTPELLDGSGIRDYLNQPQDVNGLAEAAQKVAMYYRTKGFLVRAWLPEQTINPDGKVKIRVIEGRMGEVNVTPAQRVLSNERVTSTLFAAQPQGELLGMDQLERGLLLLNDLPGVVVTPTLKQGSKLGTTDLELKVDTHPCKMCDFLPIDGKTATVNGILDYANAGVNSVGAHQFGGSLFINNPSGIGDQGTFRIQGGSGNVYGRITYSLPVGYSGLRVGVAGSGMYYTLGDVPGTQFSKLNADGDAWVGGIFASYPIVRSSTRNLYGMSGFDTRRYHNVSDPAGALVANVLSDKTINVGYVGLQGDSRDQLLGGGFNNASIYMSAGYLDLSANQAYRAADLVTAQSAGNYQKFTFTFSRLQYVADRFNFWANFAGQIATTNLDSSEKFSLGGPYGVRAYPVNEALADEGYLMNFEMRYDVCKYGVCDTSYGNIFENLQLVGFIDHGGVTLHSNTWTNSNNTYSSTGQVGTAPNNYTLSGGGFGINWISPGDFALRFSVAQRIGTNPYRSANGGDVDG</sequence>
<dbReference type="InterPro" id="IPR051544">
    <property type="entry name" value="TPS_OM_transporter"/>
</dbReference>
<organism evidence="6 7">
    <name type="scientific">Candidatus Methylumidiphilus alinenensis</name>
    <dbReference type="NCBI Taxonomy" id="2202197"/>
    <lineage>
        <taxon>Bacteria</taxon>
        <taxon>Pseudomonadati</taxon>
        <taxon>Pseudomonadota</taxon>
        <taxon>Gammaproteobacteria</taxon>
        <taxon>Methylococcales</taxon>
        <taxon>Candidatus Methylumidiphilus</taxon>
    </lineage>
</organism>
<dbReference type="InterPro" id="IPR013686">
    <property type="entry name" value="Polypept-transport_assoc_ShlB"/>
</dbReference>
<keyword evidence="1" id="KW-1134">Transmembrane beta strand</keyword>
<evidence type="ECO:0000256" key="1">
    <source>
        <dbReference type="ARBA" id="ARBA00022452"/>
    </source>
</evidence>
<dbReference type="Pfam" id="PF03865">
    <property type="entry name" value="ShlB"/>
    <property type="match status" value="1"/>
</dbReference>
<accession>A0A2W4QV77</accession>
<keyword evidence="3" id="KW-0998">Cell outer membrane</keyword>
<dbReference type="InterPro" id="IPR005565">
    <property type="entry name" value="Hemolysn_activator_HlyB_C"/>
</dbReference>
<dbReference type="Pfam" id="PF08479">
    <property type="entry name" value="POTRA_2"/>
    <property type="match status" value="1"/>
</dbReference>
<dbReference type="AlphaFoldDB" id="A0A2W4QV77"/>
<evidence type="ECO:0000313" key="6">
    <source>
        <dbReference type="EMBL" id="PZN75313.1"/>
    </source>
</evidence>
<feature type="non-terminal residue" evidence="6">
    <location>
        <position position="630"/>
    </location>
</feature>
<dbReference type="Proteomes" id="UP000249396">
    <property type="component" value="Unassembled WGS sequence"/>
</dbReference>
<proteinExistence type="predicted"/>
<dbReference type="Gene3D" id="3.10.20.310">
    <property type="entry name" value="membrane protein fhac"/>
    <property type="match status" value="1"/>
</dbReference>
<reference evidence="6 7" key="1">
    <citation type="journal article" date="2018" name="Aquat. Microb. Ecol.">
        <title>Gammaproteobacterial methanotrophs dominate.</title>
        <authorList>
            <person name="Rissanen A.J."/>
            <person name="Saarenheimo J."/>
            <person name="Tiirola M."/>
            <person name="Peura S."/>
            <person name="Aalto S.L."/>
            <person name="Karvinen A."/>
            <person name="Nykanen H."/>
        </authorList>
    </citation>
    <scope>NUCLEOTIDE SEQUENCE [LARGE SCALE GENOMIC DNA]</scope>
    <source>
        <strain evidence="6">AMbin10</strain>
    </source>
</reference>
<dbReference type="GO" id="GO:0046819">
    <property type="term" value="P:protein secretion by the type V secretion system"/>
    <property type="evidence" value="ECO:0007669"/>
    <property type="project" value="TreeGrafter"/>
</dbReference>
<dbReference type="PANTHER" id="PTHR34597:SF1">
    <property type="entry name" value="HEME_HEMOPEXIN TRANSPORTER PROTEIN HUXB"/>
    <property type="match status" value="1"/>
</dbReference>
<dbReference type="EMBL" id="QJPH01000390">
    <property type="protein sequence ID" value="PZN75313.1"/>
    <property type="molecule type" value="Genomic_DNA"/>
</dbReference>
<feature type="domain" description="Polypeptide-transport-associated ShlB-type" evidence="5">
    <location>
        <begin position="123"/>
        <end position="176"/>
    </location>
</feature>
<evidence type="ECO:0000259" key="4">
    <source>
        <dbReference type="Pfam" id="PF03865"/>
    </source>
</evidence>
<comment type="caution">
    <text evidence="6">The sequence shown here is derived from an EMBL/GenBank/DDBJ whole genome shotgun (WGS) entry which is preliminary data.</text>
</comment>
<protein>
    <recommendedName>
        <fullName evidence="8">ShlB/FhaC/HecB family hemolysin secretion/activation protein</fullName>
    </recommendedName>
</protein>
<evidence type="ECO:0000313" key="7">
    <source>
        <dbReference type="Proteomes" id="UP000249396"/>
    </source>
</evidence>
<dbReference type="Gene3D" id="2.40.160.50">
    <property type="entry name" value="membrane protein fhac: a member of the omp85/tpsb transporter family"/>
    <property type="match status" value="1"/>
</dbReference>
<evidence type="ECO:0008006" key="8">
    <source>
        <dbReference type="Google" id="ProtNLM"/>
    </source>
</evidence>
<name>A0A2W4QV77_9GAMM</name>
<keyword evidence="1" id="KW-0472">Membrane</keyword>
<feature type="domain" description="Haemolysin activator HlyB C-terminal" evidence="4">
    <location>
        <begin position="267"/>
        <end position="564"/>
    </location>
</feature>
<dbReference type="GO" id="GO:0008320">
    <property type="term" value="F:protein transmembrane transporter activity"/>
    <property type="evidence" value="ECO:0007669"/>
    <property type="project" value="TreeGrafter"/>
</dbReference>
<dbReference type="PANTHER" id="PTHR34597">
    <property type="entry name" value="SLR1661 PROTEIN"/>
    <property type="match status" value="1"/>
</dbReference>
<dbReference type="GO" id="GO:0098046">
    <property type="term" value="C:type V protein secretion system complex"/>
    <property type="evidence" value="ECO:0007669"/>
    <property type="project" value="TreeGrafter"/>
</dbReference>
<evidence type="ECO:0000256" key="2">
    <source>
        <dbReference type="ARBA" id="ARBA00022692"/>
    </source>
</evidence>